<organism evidence="3 4">
    <name type="scientific">Cuniculiplasma divulgatum</name>
    <dbReference type="NCBI Taxonomy" id="1673428"/>
    <lineage>
        <taxon>Archaea</taxon>
        <taxon>Methanobacteriati</taxon>
        <taxon>Thermoplasmatota</taxon>
        <taxon>Thermoplasmata</taxon>
        <taxon>Thermoplasmatales</taxon>
        <taxon>Cuniculiplasmataceae</taxon>
        <taxon>Cuniculiplasma</taxon>
    </lineage>
</organism>
<dbReference type="InterPro" id="IPR005674">
    <property type="entry name" value="CocE/Ser_esterase"/>
</dbReference>
<dbReference type="InterPro" id="IPR008979">
    <property type="entry name" value="Galactose-bd-like_sf"/>
</dbReference>
<evidence type="ECO:0000256" key="1">
    <source>
        <dbReference type="ARBA" id="ARBA00022801"/>
    </source>
</evidence>
<dbReference type="EMBL" id="LT671858">
    <property type="protein sequence ID" value="SIM80628.1"/>
    <property type="molecule type" value="Genomic_DNA"/>
</dbReference>
<sequence length="545" mass="62564">MIIYDERTKMPDGIELSSDIYLPEGKGKSTVILFRTPYGKNSDELLNTARQFSKRGFVFIANDVRGRGESDGKFIPYFSEAEDGSRLIEIFAGKPWSNGNVITWGASYSGRIQWLTALKKPEHLRGMISIVPPSDPFVENPSVSTSPMNLSWLFSLRGRGMQNINSVDWEEVYGSLPLINMPEKIGVDIPFWKQYFINRPESDFWKPLFYQGKMNNINLPVMHISGWYDDEQIGTFINYENMRKYSESDFSRNNQSLIIGPWGHSVNKDIKNDHIDFGNNSKLDLVEIESQWINTILEHRYVDNDERVMVFAMGPNRWIKSSDWPLKGCKNIHMYLSSEKSAAGISGDGRLIFDKPSYGLRTDQFTYDPMDPVPYLSGEGFAQIGGPDDYSEIEKRKDILVYTSGKMEEGLTIAGKITGRIFISSDCEDTDFTMKILDVHQDGYAQRLQDGITRLRYRNGPFQEASYEPGKIIQIEIDMWGMFHEIKKDHRLRIEISSSAFPKYARNQNIAGNQYDTTNYKVAKQKVYHGQQYSSEIEMQTVDNL</sequence>
<dbReference type="SUPFAM" id="SSF49785">
    <property type="entry name" value="Galactose-binding domain-like"/>
    <property type="match status" value="1"/>
</dbReference>
<dbReference type="InterPro" id="IPR029058">
    <property type="entry name" value="AB_hydrolase_fold"/>
</dbReference>
<dbReference type="AlphaFoldDB" id="A0A1N5W5M8"/>
<feature type="domain" description="Xaa-Pro dipeptidyl-peptidase C-terminal" evidence="2">
    <location>
        <begin position="290"/>
        <end position="538"/>
    </location>
</feature>
<keyword evidence="1" id="KW-0378">Hydrolase</keyword>
<dbReference type="Pfam" id="PF02129">
    <property type="entry name" value="Peptidase_S15"/>
    <property type="match status" value="1"/>
</dbReference>
<dbReference type="SMART" id="SM00939">
    <property type="entry name" value="PepX_C"/>
    <property type="match status" value="1"/>
</dbReference>
<dbReference type="Proteomes" id="UP000195607">
    <property type="component" value="Chromosome I"/>
</dbReference>
<dbReference type="InterPro" id="IPR000383">
    <property type="entry name" value="Xaa-Pro-like_dom"/>
</dbReference>
<dbReference type="Gene3D" id="3.40.50.1820">
    <property type="entry name" value="alpha/beta hydrolase"/>
    <property type="match status" value="1"/>
</dbReference>
<name>A0A1N5W5M8_9ARCH</name>
<reference evidence="3 4" key="1">
    <citation type="submission" date="2016-04" db="EMBL/GenBank/DDBJ databases">
        <authorList>
            <person name="Evans L.H."/>
            <person name="Alamgir A."/>
            <person name="Owens N."/>
            <person name="Weber N.D."/>
            <person name="Virtaneva K."/>
            <person name="Barbian K."/>
            <person name="Babar A."/>
            <person name="Rosenke K."/>
        </authorList>
    </citation>
    <scope>NUCLEOTIDE SEQUENCE [LARGE SCALE GENOMIC DNA]</scope>
    <source>
        <strain evidence="4">S5(T) (JCM 30642 \VKM B-2941)</strain>
    </source>
</reference>
<dbReference type="NCBIfam" id="TIGR00976">
    <property type="entry name" value="CocE_NonD"/>
    <property type="match status" value="1"/>
</dbReference>
<evidence type="ECO:0000313" key="4">
    <source>
        <dbReference type="Proteomes" id="UP000195607"/>
    </source>
</evidence>
<dbReference type="SUPFAM" id="SSF53474">
    <property type="entry name" value="alpha/beta-Hydrolases"/>
    <property type="match status" value="1"/>
</dbReference>
<gene>
    <name evidence="3" type="ORF">CSP5_1677</name>
</gene>
<dbReference type="Gene3D" id="1.10.3020.10">
    <property type="entry name" value="alpha-amino acid ester hydrolase ( Helical cap domain)"/>
    <property type="match status" value="1"/>
</dbReference>
<proteinExistence type="predicted"/>
<dbReference type="GO" id="GO:0008239">
    <property type="term" value="F:dipeptidyl-peptidase activity"/>
    <property type="evidence" value="ECO:0007669"/>
    <property type="project" value="InterPro"/>
</dbReference>
<protein>
    <submittedName>
        <fullName evidence="3">Xaa-Pro dipeptidyl-peptidase</fullName>
    </submittedName>
</protein>
<dbReference type="InterPro" id="IPR013736">
    <property type="entry name" value="Xaa-Pro_dipept_C"/>
</dbReference>
<evidence type="ECO:0000313" key="3">
    <source>
        <dbReference type="EMBL" id="SIM80628.1"/>
    </source>
</evidence>
<evidence type="ECO:0000259" key="2">
    <source>
        <dbReference type="SMART" id="SM00939"/>
    </source>
</evidence>
<dbReference type="Pfam" id="PF08530">
    <property type="entry name" value="PepX_C"/>
    <property type="match status" value="1"/>
</dbReference>
<accession>A0A1N5W5M8</accession>
<dbReference type="Gene3D" id="2.60.120.260">
    <property type="entry name" value="Galactose-binding domain-like"/>
    <property type="match status" value="1"/>
</dbReference>